<dbReference type="VEuPathDB" id="HostDB:ENSMUSG00000085933"/>
<reference evidence="2 4" key="2">
    <citation type="journal article" date="2011" name="PLoS Biol.">
        <title>Modernizing reference genome assemblies.</title>
        <authorList>
            <person name="Church D.M."/>
            <person name="Schneider V.A."/>
            <person name="Graves T."/>
            <person name="Auger K."/>
            <person name="Cunningham F."/>
            <person name="Bouk N."/>
            <person name="Chen H.C."/>
            <person name="Agarwala R."/>
            <person name="McLaren W.M."/>
            <person name="Ritchie G.R."/>
            <person name="Albracht D."/>
            <person name="Kremitzki M."/>
            <person name="Rock S."/>
            <person name="Kotkiewicz H."/>
            <person name="Kremitzki C."/>
            <person name="Wollam A."/>
            <person name="Trani L."/>
            <person name="Fulton L."/>
            <person name="Fulton R."/>
            <person name="Matthews L."/>
            <person name="Whitehead S."/>
            <person name="Chow W."/>
            <person name="Torrance J."/>
            <person name="Dunn M."/>
            <person name="Harden G."/>
            <person name="Threadgold G."/>
            <person name="Wood J."/>
            <person name="Collins J."/>
            <person name="Heath P."/>
            <person name="Griffiths G."/>
            <person name="Pelan S."/>
            <person name="Grafham D."/>
            <person name="Eichler E.E."/>
            <person name="Weinstock G."/>
            <person name="Mardis E.R."/>
            <person name="Wilson R.K."/>
            <person name="Howe K."/>
            <person name="Flicek P."/>
            <person name="Hubbard T."/>
        </authorList>
    </citation>
    <scope>NUCLEOTIDE SEQUENCE [LARGE SCALE GENOMIC DNA]</scope>
    <source>
        <strain evidence="2 4">C57BL/6J</strain>
    </source>
</reference>
<evidence type="ECO:0000256" key="1">
    <source>
        <dbReference type="SAM" id="Phobius"/>
    </source>
</evidence>
<dbReference type="MGI" id="MGI:3041156">
    <property type="gene designation" value="Tmem61"/>
</dbReference>
<dbReference type="Ensembl" id="ENSMUST00000239147.2">
    <property type="protein sequence ID" value="ENSMUSP00000159035.2"/>
    <property type="gene ID" value="ENSMUSG00000085933.5"/>
</dbReference>
<dbReference type="FunCoup" id="A0A5F8MQ20">
    <property type="interactions" value="2"/>
</dbReference>
<dbReference type="PANTHER" id="PTHR37151">
    <property type="entry name" value="TRANSMEMBRANE PROTEIN 61"/>
    <property type="match status" value="1"/>
</dbReference>
<reference evidence="2" key="3">
    <citation type="submission" date="2025-08" db="UniProtKB">
        <authorList>
            <consortium name="Ensembl"/>
        </authorList>
    </citation>
    <scope>IDENTIFICATION</scope>
    <source>
        <strain evidence="2">C57BL/6J</strain>
    </source>
</reference>
<dbReference type="AlphaFoldDB" id="A0A5F8MQ20"/>
<proteinExistence type="predicted"/>
<dbReference type="OrthoDB" id="9901365at2759"/>
<evidence type="ECO:0000313" key="4">
    <source>
        <dbReference type="Proteomes" id="UP000000589"/>
    </source>
</evidence>
<dbReference type="Bgee" id="ENSMUSG00000085933">
    <property type="expression patterns" value="Expressed in right kidney and 19 other cell types or tissues"/>
</dbReference>
<dbReference type="InParanoid" id="A0A5F8MQ20"/>
<keyword evidence="1" id="KW-0472">Membrane</keyword>
<name>A0A5F8MQ20_MOUSE</name>
<reference evidence="2 4" key="1">
    <citation type="journal article" date="2009" name="PLoS Biol.">
        <title>Lineage-specific biology revealed by a finished genome assembly of the mouse.</title>
        <authorList>
            <consortium name="Mouse Genome Sequencing Consortium"/>
            <person name="Church D.M."/>
            <person name="Goodstadt L."/>
            <person name="Hillier L.W."/>
            <person name="Zody M.C."/>
            <person name="Goldstein S."/>
            <person name="She X."/>
            <person name="Bult C.J."/>
            <person name="Agarwala R."/>
            <person name="Cherry J.L."/>
            <person name="DiCuccio M."/>
            <person name="Hlavina W."/>
            <person name="Kapustin Y."/>
            <person name="Meric P."/>
            <person name="Maglott D."/>
            <person name="Birtle Z."/>
            <person name="Marques A.C."/>
            <person name="Graves T."/>
            <person name="Zhou S."/>
            <person name="Teague B."/>
            <person name="Potamousis K."/>
            <person name="Churas C."/>
            <person name="Place M."/>
            <person name="Herschleb J."/>
            <person name="Runnheim R."/>
            <person name="Forrest D."/>
            <person name="Amos-Landgraf J."/>
            <person name="Schwartz D.C."/>
            <person name="Cheng Z."/>
            <person name="Lindblad-Toh K."/>
            <person name="Eichler E.E."/>
            <person name="Ponting C.P."/>
        </authorList>
    </citation>
    <scope>NUCLEOTIDE SEQUENCE [LARGE SCALE GENOMIC DNA]</scope>
    <source>
        <strain evidence="2 4">C57BL/6J</strain>
    </source>
</reference>
<dbReference type="PANTHER" id="PTHR37151:SF1">
    <property type="entry name" value="TRANSMEMBRANE PROTEIN 61"/>
    <property type="match status" value="1"/>
</dbReference>
<feature type="transmembrane region" description="Helical" evidence="1">
    <location>
        <begin position="46"/>
        <end position="68"/>
    </location>
</feature>
<protein>
    <submittedName>
        <fullName evidence="2">Transmembrane protein 61</fullName>
    </submittedName>
</protein>
<dbReference type="Proteomes" id="UP000000589">
    <property type="component" value="Chromosome 4"/>
</dbReference>
<evidence type="ECO:0000313" key="2">
    <source>
        <dbReference type="Ensembl" id="ENSMUSP00000159035.2"/>
    </source>
</evidence>
<evidence type="ECO:0000313" key="3">
    <source>
        <dbReference type="MGI" id="MGI:3041156"/>
    </source>
</evidence>
<keyword evidence="1" id="KW-1133">Transmembrane helix</keyword>
<dbReference type="AGR" id="MGI:3041156"/>
<dbReference type="InterPro" id="IPR028164">
    <property type="entry name" value="TMEM61"/>
</dbReference>
<keyword evidence="4" id="KW-1185">Reference proteome</keyword>
<reference evidence="2" key="4">
    <citation type="submission" date="2025-09" db="UniProtKB">
        <authorList>
            <consortium name="Ensembl"/>
        </authorList>
    </citation>
    <scope>IDENTIFICATION</scope>
    <source>
        <strain evidence="2">C57BL/6J</strain>
    </source>
</reference>
<organism evidence="2 4">
    <name type="scientific">Mus musculus</name>
    <name type="common">Mouse</name>
    <dbReference type="NCBI Taxonomy" id="10090"/>
    <lineage>
        <taxon>Eukaryota</taxon>
        <taxon>Metazoa</taxon>
        <taxon>Chordata</taxon>
        <taxon>Craniata</taxon>
        <taxon>Vertebrata</taxon>
        <taxon>Euteleostomi</taxon>
        <taxon>Mammalia</taxon>
        <taxon>Eutheria</taxon>
        <taxon>Euarchontoglires</taxon>
        <taxon>Glires</taxon>
        <taxon>Rodentia</taxon>
        <taxon>Myomorpha</taxon>
        <taxon>Muroidea</taxon>
        <taxon>Muridae</taxon>
        <taxon>Murinae</taxon>
        <taxon>Mus</taxon>
        <taxon>Mus</taxon>
    </lineage>
</organism>
<keyword evidence="1" id="KW-0812">Transmembrane</keyword>
<sequence>MTVGGSVVLVVGTLCFASWSEGSVAVQPGSLPATVKQPSPEMPPTWLKSVIILCCIVGGLLLFFGLLWSIQERTKKSSQGDFYRLSRDLYRLAVECPVKEPYRSPSWLPPSWQVTRRQAHPPGLRAAQRAVWGLRGKQEVGTGLLRRLSFPLMRRPCTIHWLRVSCNSLCSLKKTSSAMPQGMPCWGQHPSHAHPATRASSSLRGLFLD</sequence>
<gene>
    <name evidence="2 3" type="primary">Tmem61</name>
</gene>
<dbReference type="ExpressionAtlas" id="A0A5F8MQ20">
    <property type="expression patterns" value="baseline and differential"/>
</dbReference>
<dbReference type="GeneTree" id="ENSGT00390000007464"/>
<accession>A0A5F8MQ20</accession>
<dbReference type="Antibodypedia" id="33228">
    <property type="antibodies" value="39 antibodies from 14 providers"/>
</dbReference>
<dbReference type="Pfam" id="PF15105">
    <property type="entry name" value="TMEM61"/>
    <property type="match status" value="1"/>
</dbReference>